<organism evidence="2 3">
    <name type="scientific">Allopontixanthobacter sediminis</name>
    <dbReference type="NCBI Taxonomy" id="1689985"/>
    <lineage>
        <taxon>Bacteria</taxon>
        <taxon>Pseudomonadati</taxon>
        <taxon>Pseudomonadota</taxon>
        <taxon>Alphaproteobacteria</taxon>
        <taxon>Sphingomonadales</taxon>
        <taxon>Erythrobacteraceae</taxon>
        <taxon>Allopontixanthobacter</taxon>
    </lineage>
</organism>
<dbReference type="InterPro" id="IPR017497">
    <property type="entry name" value="BchO"/>
</dbReference>
<dbReference type="EMBL" id="WTYL01000004">
    <property type="protein sequence ID" value="MXP45549.1"/>
    <property type="molecule type" value="Genomic_DNA"/>
</dbReference>
<keyword evidence="3" id="KW-1185">Reference proteome</keyword>
<name>A0A845BDA4_9SPHN</name>
<dbReference type="Pfam" id="PF12697">
    <property type="entry name" value="Abhydrolase_6"/>
    <property type="match status" value="1"/>
</dbReference>
<dbReference type="PANTHER" id="PTHR46438:SF11">
    <property type="entry name" value="LIPASE-RELATED"/>
    <property type="match status" value="1"/>
</dbReference>
<dbReference type="InterPro" id="IPR000639">
    <property type="entry name" value="Epox_hydrolase-like"/>
</dbReference>
<dbReference type="PRINTS" id="PR00111">
    <property type="entry name" value="ABHYDROLASE"/>
</dbReference>
<reference evidence="2 3" key="1">
    <citation type="submission" date="2019-12" db="EMBL/GenBank/DDBJ databases">
        <title>Genomic-based taxomic classification of the family Erythrobacteraceae.</title>
        <authorList>
            <person name="Xu L."/>
        </authorList>
    </citation>
    <scope>NUCLEOTIDE SEQUENCE [LARGE SCALE GENOMIC DNA]</scope>
    <source>
        <strain evidence="2 3">KCTC 42453</strain>
    </source>
</reference>
<dbReference type="PRINTS" id="PR00412">
    <property type="entry name" value="EPOXHYDRLASE"/>
</dbReference>
<dbReference type="OrthoDB" id="27092at2"/>
<dbReference type="InterPro" id="IPR000073">
    <property type="entry name" value="AB_hydrolase_1"/>
</dbReference>
<dbReference type="GO" id="GO:0016787">
    <property type="term" value="F:hydrolase activity"/>
    <property type="evidence" value="ECO:0007669"/>
    <property type="project" value="UniProtKB-KW"/>
</dbReference>
<evidence type="ECO:0000313" key="3">
    <source>
        <dbReference type="Proteomes" id="UP000431922"/>
    </source>
</evidence>
<dbReference type="NCBIfam" id="TIGR03056">
    <property type="entry name" value="bchO_mg_che_rel"/>
    <property type="match status" value="1"/>
</dbReference>
<dbReference type="InterPro" id="IPR029058">
    <property type="entry name" value="AB_hydrolase_fold"/>
</dbReference>
<dbReference type="PANTHER" id="PTHR46438">
    <property type="entry name" value="ALPHA/BETA-HYDROLASES SUPERFAMILY PROTEIN"/>
    <property type="match status" value="1"/>
</dbReference>
<dbReference type="SUPFAM" id="SSF53474">
    <property type="entry name" value="alpha/beta-Hydrolases"/>
    <property type="match status" value="1"/>
</dbReference>
<dbReference type="Proteomes" id="UP000431922">
    <property type="component" value="Unassembled WGS sequence"/>
</dbReference>
<sequence>MSGRYPDWNTDGRNWPNRAASQFVEADGYHWHVQSMGPDHPTAPVCVLIHGTGAATHSWRDLMPRLAQDFRVIAMDLPGHGFTRPNFKRRVTLPLMAGSIVALLDELDARPDLIVGHSAGAAIGMQMMLDRGWKVPLVGLNPALMPFPGLAAKLFPQLAKMLFTNPLVSQIFARMARYPGAVERFLGKATGSTIDRAGLKQYEILMSRSGHCDGAIRMMASWRLEPLQARMQELTGPVLLVHAAGDTAIPRSAVKGAADLIPRCTFEELKGVGHLAHEERPEQVAQMIGAFVADMTEREAG</sequence>
<feature type="domain" description="AB hydrolase-1" evidence="1">
    <location>
        <begin position="47"/>
        <end position="286"/>
    </location>
</feature>
<evidence type="ECO:0000313" key="2">
    <source>
        <dbReference type="EMBL" id="MXP45549.1"/>
    </source>
</evidence>
<dbReference type="RefSeq" id="WP_160757192.1">
    <property type="nucleotide sequence ID" value="NZ_WTYL01000004.1"/>
</dbReference>
<protein>
    <submittedName>
        <fullName evidence="2">Alpha/beta fold hydrolase</fullName>
    </submittedName>
</protein>
<dbReference type="AlphaFoldDB" id="A0A845BDA4"/>
<comment type="caution">
    <text evidence="2">The sequence shown here is derived from an EMBL/GenBank/DDBJ whole genome shotgun (WGS) entry which is preliminary data.</text>
</comment>
<accession>A0A845BDA4</accession>
<evidence type="ECO:0000259" key="1">
    <source>
        <dbReference type="Pfam" id="PF12697"/>
    </source>
</evidence>
<keyword evidence="2" id="KW-0378">Hydrolase</keyword>
<proteinExistence type="predicted"/>
<dbReference type="Gene3D" id="3.40.50.1820">
    <property type="entry name" value="alpha/beta hydrolase"/>
    <property type="match status" value="1"/>
</dbReference>
<gene>
    <name evidence="2" type="ORF">GRI65_13940</name>
</gene>